<dbReference type="PROSITE" id="PS50238">
    <property type="entry name" value="RHOGAP"/>
    <property type="match status" value="1"/>
</dbReference>
<evidence type="ECO:0000313" key="8">
    <source>
        <dbReference type="Proteomes" id="UP001150062"/>
    </source>
</evidence>
<feature type="domain" description="Rho-GAP" evidence="6">
    <location>
        <begin position="224"/>
        <end position="409"/>
    </location>
</feature>
<comment type="caution">
    <text evidence="7">The sequence shown here is derived from an EMBL/GenBank/DDBJ whole genome shotgun (WGS) entry which is preliminary data.</text>
</comment>
<keyword evidence="2" id="KW-0343">GTPase activation</keyword>
<evidence type="ECO:0000256" key="1">
    <source>
        <dbReference type="ARBA" id="ARBA00022443"/>
    </source>
</evidence>
<evidence type="ECO:0000313" key="7">
    <source>
        <dbReference type="EMBL" id="KAJ6229222.1"/>
    </source>
</evidence>
<dbReference type="Pfam" id="PF07653">
    <property type="entry name" value="SH3_2"/>
    <property type="match status" value="1"/>
</dbReference>
<accession>A0ABQ8X9F7</accession>
<dbReference type="InterPro" id="IPR036028">
    <property type="entry name" value="SH3-like_dom_sf"/>
</dbReference>
<dbReference type="PANTHER" id="PTHR15228:SF24">
    <property type="entry name" value="RHO-GAP DOMAIN-CONTAINING PROTEIN"/>
    <property type="match status" value="1"/>
</dbReference>
<dbReference type="SMART" id="SM00324">
    <property type="entry name" value="RhoGAP"/>
    <property type="match status" value="1"/>
</dbReference>
<organism evidence="7 8">
    <name type="scientific">Anaeramoeba flamelloides</name>
    <dbReference type="NCBI Taxonomy" id="1746091"/>
    <lineage>
        <taxon>Eukaryota</taxon>
        <taxon>Metamonada</taxon>
        <taxon>Anaeramoebidae</taxon>
        <taxon>Anaeramoeba</taxon>
    </lineage>
</organism>
<dbReference type="SUPFAM" id="SSF50729">
    <property type="entry name" value="PH domain-like"/>
    <property type="match status" value="1"/>
</dbReference>
<evidence type="ECO:0000259" key="6">
    <source>
        <dbReference type="PROSITE" id="PS50238"/>
    </source>
</evidence>
<dbReference type="InterPro" id="IPR001849">
    <property type="entry name" value="PH_domain"/>
</dbReference>
<keyword evidence="1 3" id="KW-0728">SH3 domain</keyword>
<feature type="domain" description="SH3" evidence="4">
    <location>
        <begin position="430"/>
        <end position="500"/>
    </location>
</feature>
<protein>
    <submittedName>
        <fullName evidence="7">Rho gtpase-activating protein 68f</fullName>
    </submittedName>
</protein>
<dbReference type="PRINTS" id="PR00452">
    <property type="entry name" value="SH3DOMAIN"/>
</dbReference>
<dbReference type="InterPro" id="IPR011993">
    <property type="entry name" value="PH-like_dom_sf"/>
</dbReference>
<dbReference type="InterPro" id="IPR000198">
    <property type="entry name" value="RhoGAP_dom"/>
</dbReference>
<reference evidence="7" key="1">
    <citation type="submission" date="2022-08" db="EMBL/GenBank/DDBJ databases">
        <title>Novel sulfate-reducing endosymbionts in the free-living metamonad Anaeramoeba.</title>
        <authorList>
            <person name="Jerlstrom-Hultqvist J."/>
            <person name="Cepicka I."/>
            <person name="Gallot-Lavallee L."/>
            <person name="Salas-Leiva D."/>
            <person name="Curtis B.A."/>
            <person name="Zahonova K."/>
            <person name="Pipaliya S."/>
            <person name="Dacks J."/>
            <person name="Roger A.J."/>
        </authorList>
    </citation>
    <scope>NUCLEOTIDE SEQUENCE</scope>
    <source>
        <strain evidence="7">Schooner1</strain>
    </source>
</reference>
<dbReference type="SUPFAM" id="SSF50044">
    <property type="entry name" value="SH3-domain"/>
    <property type="match status" value="2"/>
</dbReference>
<dbReference type="Pfam" id="PF00169">
    <property type="entry name" value="PH"/>
    <property type="match status" value="1"/>
</dbReference>
<proteinExistence type="predicted"/>
<sequence length="518" mass="60343">MSQKFFKVILAYNKKRIDEMDLSVGDKIKFLRKVTNGMDYGQNLQNKQYGIYPTKNVVELADKDSENAPQKTGFEVFNPNQVLKEGFLTKKGENVKNWKKRYFKLTPISMSYYKKKKSNIPIKSISLSSAVVGKNEGEKKKMKNCWYIKTRTRTWEFKSENERSREEWVHLVTNICSRLTFLGSNQRKEKEKEKEKEQVNSGNEIQNQIKTNLPQVKSFPVFGVSLYELCKNESSDIPIFFTECIQHLSNNVYTLQNIFRIMGDDLILQKYANDLNSGKKIQFHNEKNQHNIASLFIHWLKRIPETLLTNHLYGKFMEILRKKDGSNSYDLKKLINQLPKVNKAILDKVTHLFIKLLNHNKINKINQTNLSDIFGPALFAKRNEKTDGPDKSLHRKLILLLIANKDYFFLMGSSSQMEELSKTNHEGEDQEISTGIVLFSYKPNNNTEDELTINRGDIISVIQKNNDNWWCGKIIYKENKEKIDNKFGYFPSNFVGEVMQNDIKQYIDKGGLASLKFN</sequence>
<gene>
    <name evidence="7" type="ORF">M0813_08139</name>
</gene>
<name>A0ABQ8X9F7_9EUKA</name>
<dbReference type="InterPro" id="IPR001452">
    <property type="entry name" value="SH3_domain"/>
</dbReference>
<dbReference type="CDD" id="cd00174">
    <property type="entry name" value="SH3"/>
    <property type="match status" value="1"/>
</dbReference>
<dbReference type="InterPro" id="IPR051025">
    <property type="entry name" value="RhoGAP"/>
</dbReference>
<dbReference type="SMART" id="SM00233">
    <property type="entry name" value="PH"/>
    <property type="match status" value="1"/>
</dbReference>
<dbReference type="Gene3D" id="1.10.555.10">
    <property type="entry name" value="Rho GTPase activation protein"/>
    <property type="match status" value="1"/>
</dbReference>
<evidence type="ECO:0000256" key="2">
    <source>
        <dbReference type="ARBA" id="ARBA00022468"/>
    </source>
</evidence>
<dbReference type="SMART" id="SM00326">
    <property type="entry name" value="SH3"/>
    <property type="match status" value="2"/>
</dbReference>
<dbReference type="PANTHER" id="PTHR15228">
    <property type="entry name" value="SPERMATHECAL PHYSIOLOGY VARIANT"/>
    <property type="match status" value="1"/>
</dbReference>
<keyword evidence="8" id="KW-1185">Reference proteome</keyword>
<evidence type="ECO:0000259" key="5">
    <source>
        <dbReference type="PROSITE" id="PS50003"/>
    </source>
</evidence>
<dbReference type="PROSITE" id="PS50003">
    <property type="entry name" value="PH_DOMAIN"/>
    <property type="match status" value="1"/>
</dbReference>
<evidence type="ECO:0000259" key="4">
    <source>
        <dbReference type="PROSITE" id="PS50002"/>
    </source>
</evidence>
<dbReference type="PROSITE" id="PS50002">
    <property type="entry name" value="SH3"/>
    <property type="match status" value="1"/>
</dbReference>
<dbReference type="EMBL" id="JAOAOG010000323">
    <property type="protein sequence ID" value="KAJ6229222.1"/>
    <property type="molecule type" value="Genomic_DNA"/>
</dbReference>
<dbReference type="Gene3D" id="2.30.30.40">
    <property type="entry name" value="SH3 Domains"/>
    <property type="match status" value="2"/>
</dbReference>
<dbReference type="SUPFAM" id="SSF48350">
    <property type="entry name" value="GTPase activation domain, GAP"/>
    <property type="match status" value="1"/>
</dbReference>
<evidence type="ECO:0000256" key="3">
    <source>
        <dbReference type="PROSITE-ProRule" id="PRU00192"/>
    </source>
</evidence>
<dbReference type="InterPro" id="IPR008936">
    <property type="entry name" value="Rho_GTPase_activation_prot"/>
</dbReference>
<feature type="domain" description="PH" evidence="5">
    <location>
        <begin position="81"/>
        <end position="177"/>
    </location>
</feature>
<dbReference type="Gene3D" id="2.30.29.30">
    <property type="entry name" value="Pleckstrin-homology domain (PH domain)/Phosphotyrosine-binding domain (PTB)"/>
    <property type="match status" value="1"/>
</dbReference>
<dbReference type="Proteomes" id="UP001150062">
    <property type="component" value="Unassembled WGS sequence"/>
</dbReference>
<dbReference type="CDD" id="cd00159">
    <property type="entry name" value="RhoGAP"/>
    <property type="match status" value="1"/>
</dbReference>
<dbReference type="Pfam" id="PF00620">
    <property type="entry name" value="RhoGAP"/>
    <property type="match status" value="1"/>
</dbReference>